<dbReference type="OrthoDB" id="407325at2759"/>
<feature type="region of interest" description="Disordered" evidence="1">
    <location>
        <begin position="90"/>
        <end position="110"/>
    </location>
</feature>
<reference evidence="2 3" key="1">
    <citation type="journal article" date="2013" name="Curr. Biol.">
        <title>The Genome of the Foraminiferan Reticulomyxa filosa.</title>
        <authorList>
            <person name="Glockner G."/>
            <person name="Hulsmann N."/>
            <person name="Schleicher M."/>
            <person name="Noegel A.A."/>
            <person name="Eichinger L."/>
            <person name="Gallinger C."/>
            <person name="Pawlowski J."/>
            <person name="Sierra R."/>
            <person name="Euteneuer U."/>
            <person name="Pillet L."/>
            <person name="Moustafa A."/>
            <person name="Platzer M."/>
            <person name="Groth M."/>
            <person name="Szafranski K."/>
            <person name="Schliwa M."/>
        </authorList>
    </citation>
    <scope>NUCLEOTIDE SEQUENCE [LARGE SCALE GENOMIC DNA]</scope>
</reference>
<keyword evidence="3" id="KW-1185">Reference proteome</keyword>
<dbReference type="Proteomes" id="UP000023152">
    <property type="component" value="Unassembled WGS sequence"/>
</dbReference>
<gene>
    <name evidence="2" type="ORF">RFI_10343</name>
</gene>
<evidence type="ECO:0000313" key="2">
    <source>
        <dbReference type="EMBL" id="ETO26791.1"/>
    </source>
</evidence>
<name>X6NLC8_RETFI</name>
<dbReference type="InterPro" id="IPR029063">
    <property type="entry name" value="SAM-dependent_MTases_sf"/>
</dbReference>
<sequence length="307" mass="35490">MNKTNLNDFFFLMFEGLQSAILESELLDMKKEEYTLMAVNGHPIYLGSMQMNGLKERESDKQENADTGRSLWDTSIQLSKCLEYACSNSNGNGNENDNDNQHLKKEHEEKENKIKVDLSLRNKNVLELGSGLGLLGLTAMLCEARHVWMTDLMYCIENLQINLKRNALLWDHWHKNAISEKNQNPFWPHSKHIFALDWSDPKISLSTWDTNNTVDVIIGADIIWVDELVAPLVQTIHYIYQNLANRNLIVIIAEQIRSQSVHTKFWNLMDQLNIYNPKHKVILENSKFSLPQFVSPKVQITFVQCSQ</sequence>
<dbReference type="EMBL" id="ASPP01007633">
    <property type="protein sequence ID" value="ETO26791.1"/>
    <property type="molecule type" value="Genomic_DNA"/>
</dbReference>
<dbReference type="AlphaFoldDB" id="X6NLC8"/>
<dbReference type="InterPro" id="IPR019410">
    <property type="entry name" value="Methyltransf_16"/>
</dbReference>
<dbReference type="SUPFAM" id="SSF53335">
    <property type="entry name" value="S-adenosyl-L-methionine-dependent methyltransferases"/>
    <property type="match status" value="1"/>
</dbReference>
<dbReference type="Gene3D" id="3.40.50.150">
    <property type="entry name" value="Vaccinia Virus protein VP39"/>
    <property type="match status" value="1"/>
</dbReference>
<dbReference type="PANTHER" id="PTHR14614">
    <property type="entry name" value="HEPATOCELLULAR CARCINOMA-ASSOCIATED ANTIGEN"/>
    <property type="match status" value="1"/>
</dbReference>
<organism evidence="2 3">
    <name type="scientific">Reticulomyxa filosa</name>
    <dbReference type="NCBI Taxonomy" id="46433"/>
    <lineage>
        <taxon>Eukaryota</taxon>
        <taxon>Sar</taxon>
        <taxon>Rhizaria</taxon>
        <taxon>Retaria</taxon>
        <taxon>Foraminifera</taxon>
        <taxon>Monothalamids</taxon>
        <taxon>Reticulomyxidae</taxon>
        <taxon>Reticulomyxa</taxon>
    </lineage>
</organism>
<dbReference type="Pfam" id="PF10294">
    <property type="entry name" value="Methyltransf_16"/>
    <property type="match status" value="1"/>
</dbReference>
<comment type="caution">
    <text evidence="2">The sequence shown here is derived from an EMBL/GenBank/DDBJ whole genome shotgun (WGS) entry which is preliminary data.</text>
</comment>
<evidence type="ECO:0000313" key="3">
    <source>
        <dbReference type="Proteomes" id="UP000023152"/>
    </source>
</evidence>
<accession>X6NLC8</accession>
<protein>
    <submittedName>
        <fullName evidence="2">Uncharacterized protein</fullName>
    </submittedName>
</protein>
<evidence type="ECO:0000256" key="1">
    <source>
        <dbReference type="SAM" id="MobiDB-lite"/>
    </source>
</evidence>
<feature type="compositionally biased region" description="Basic and acidic residues" evidence="1">
    <location>
        <begin position="99"/>
        <end position="110"/>
    </location>
</feature>
<proteinExistence type="predicted"/>